<dbReference type="Proteomes" id="UP000199283">
    <property type="component" value="Unassembled WGS sequence"/>
</dbReference>
<dbReference type="EMBL" id="FNZQ01000004">
    <property type="protein sequence ID" value="SEL24521.1"/>
    <property type="molecule type" value="Genomic_DNA"/>
</dbReference>
<gene>
    <name evidence="1" type="ORF">SAMN04488526_2244</name>
</gene>
<proteinExistence type="predicted"/>
<protein>
    <recommendedName>
        <fullName evidence="3">Peptidase MA superfamily protein</fullName>
    </recommendedName>
</protein>
<reference evidence="1 2" key="1">
    <citation type="submission" date="2016-10" db="EMBL/GenBank/DDBJ databases">
        <authorList>
            <person name="de Groot N.N."/>
        </authorList>
    </citation>
    <scope>NUCLEOTIDE SEQUENCE [LARGE SCALE GENOMIC DNA]</scope>
    <source>
        <strain evidence="1 2">DSM 14858</strain>
    </source>
</reference>
<dbReference type="STRING" id="188906.SAMN04488526_2244"/>
<name>A0A1H7NMA6_9RHOB</name>
<accession>A0A1H7NMA6</accession>
<evidence type="ECO:0008006" key="3">
    <source>
        <dbReference type="Google" id="ProtNLM"/>
    </source>
</evidence>
<dbReference type="AlphaFoldDB" id="A0A1H7NMA6"/>
<keyword evidence="2" id="KW-1185">Reference proteome</keyword>
<organism evidence="1 2">
    <name type="scientific">Jannaschia helgolandensis</name>
    <dbReference type="NCBI Taxonomy" id="188906"/>
    <lineage>
        <taxon>Bacteria</taxon>
        <taxon>Pseudomonadati</taxon>
        <taxon>Pseudomonadota</taxon>
        <taxon>Alphaproteobacteria</taxon>
        <taxon>Rhodobacterales</taxon>
        <taxon>Roseobacteraceae</taxon>
        <taxon>Jannaschia</taxon>
    </lineage>
</organism>
<sequence>MGCGAGPFLGRRQLEPVELLMRPIRVIALALPVLVLASFSFPRTVLLPGAHGFREIAPRVWMQPGARDPVEVLNELDWAETRIEEWWGGATERPRILICGDTGCDGSLGGVGPYAQAYDQYLLILHSRLSTEAADLRRAIIAHELSHAALASRVSSWRLLTGDMPAWLNEGLAVLASDDPRFDLTPERCALLADETLPESMRDWDHAAGQRDRPIYQAAACRARDWLATNALSDL</sequence>
<evidence type="ECO:0000313" key="2">
    <source>
        <dbReference type="Proteomes" id="UP000199283"/>
    </source>
</evidence>
<evidence type="ECO:0000313" key="1">
    <source>
        <dbReference type="EMBL" id="SEL24521.1"/>
    </source>
</evidence>